<sequence length="108" mass="12514">MERNIVYILTDSNRAYLEVGQCTDIVTQINVIKDAKSALFPNAAKLTNLVYIEVFQTAEQAQARATQLQQFTRMQREKLIRLKNPNWLNLYHGFIQENKHQPASFAQC</sequence>
<gene>
    <name evidence="1" type="ORF">SAMN05660862_0848</name>
</gene>
<dbReference type="RefSeq" id="WP_085471679.1">
    <property type="nucleotide sequence ID" value="NZ_FXAU01000001.1"/>
</dbReference>
<keyword evidence="1" id="KW-0255">Endonuclease</keyword>
<evidence type="ECO:0000313" key="1">
    <source>
        <dbReference type="EMBL" id="SMG14258.1"/>
    </source>
</evidence>
<reference evidence="1 2" key="1">
    <citation type="submission" date="2017-04" db="EMBL/GenBank/DDBJ databases">
        <authorList>
            <person name="Afonso C.L."/>
            <person name="Miller P.J."/>
            <person name="Scott M.A."/>
            <person name="Spackman E."/>
            <person name="Goraichik I."/>
            <person name="Dimitrov K.M."/>
            <person name="Suarez D.L."/>
            <person name="Swayne D.E."/>
        </authorList>
    </citation>
    <scope>NUCLEOTIDE SEQUENCE [LARGE SCALE GENOMIC DNA]</scope>
    <source>
        <strain evidence="1 2">DSM 22418</strain>
    </source>
</reference>
<dbReference type="GO" id="GO:0004519">
    <property type="term" value="F:endonuclease activity"/>
    <property type="evidence" value="ECO:0007669"/>
    <property type="project" value="UniProtKB-KW"/>
</dbReference>
<dbReference type="Gene3D" id="3.40.1440.10">
    <property type="entry name" value="GIY-YIG endonuclease"/>
    <property type="match status" value="1"/>
</dbReference>
<organism evidence="1 2">
    <name type="scientific">Sphingobacterium psychroaquaticum</name>
    <dbReference type="NCBI Taxonomy" id="561061"/>
    <lineage>
        <taxon>Bacteria</taxon>
        <taxon>Pseudomonadati</taxon>
        <taxon>Bacteroidota</taxon>
        <taxon>Sphingobacteriia</taxon>
        <taxon>Sphingobacteriales</taxon>
        <taxon>Sphingobacteriaceae</taxon>
        <taxon>Sphingobacterium</taxon>
    </lineage>
</organism>
<dbReference type="STRING" id="561061.SAMN05660862_0848"/>
<dbReference type="OrthoDB" id="795217at2"/>
<keyword evidence="1" id="KW-0540">Nuclease</keyword>
<proteinExistence type="predicted"/>
<keyword evidence="1" id="KW-0378">Hydrolase</keyword>
<name>A0A1X7IHN5_9SPHI</name>
<dbReference type="EMBL" id="FXAU01000001">
    <property type="protein sequence ID" value="SMG14258.1"/>
    <property type="molecule type" value="Genomic_DNA"/>
</dbReference>
<dbReference type="Proteomes" id="UP000192980">
    <property type="component" value="Unassembled WGS sequence"/>
</dbReference>
<dbReference type="AlphaFoldDB" id="A0A1X7IHN5"/>
<accession>A0A1X7IHN5</accession>
<keyword evidence="2" id="KW-1185">Reference proteome</keyword>
<protein>
    <submittedName>
        <fullName evidence="1">Putative endonuclease</fullName>
    </submittedName>
</protein>
<evidence type="ECO:0000313" key="2">
    <source>
        <dbReference type="Proteomes" id="UP000192980"/>
    </source>
</evidence>
<dbReference type="InterPro" id="IPR035901">
    <property type="entry name" value="GIY-YIG_endonuc_sf"/>
</dbReference>